<keyword evidence="1" id="KW-0732">Signal</keyword>
<dbReference type="AlphaFoldDB" id="A0A8B0SUI8"/>
<dbReference type="EMBL" id="CP072748">
    <property type="protein sequence ID" value="QTX12602.1"/>
    <property type="molecule type" value="Genomic_DNA"/>
</dbReference>
<dbReference type="EMBL" id="JAFMPM010000008">
    <property type="protein sequence ID" value="MBO0614117.1"/>
    <property type="molecule type" value="Genomic_DNA"/>
</dbReference>
<name>A0A8B0SUI8_9GAMM</name>
<evidence type="ECO:0000256" key="1">
    <source>
        <dbReference type="SAM" id="SignalP"/>
    </source>
</evidence>
<evidence type="ECO:0000313" key="2">
    <source>
        <dbReference type="EMBL" id="MBO0614117.1"/>
    </source>
</evidence>
<dbReference type="Proteomes" id="UP000664466">
    <property type="component" value="Unassembled WGS sequence"/>
</dbReference>
<evidence type="ECO:0000313" key="3">
    <source>
        <dbReference type="EMBL" id="QTX12602.1"/>
    </source>
</evidence>
<dbReference type="RefSeq" id="WP_207251871.1">
    <property type="nucleotide sequence ID" value="NZ_JAFMPM010000008.1"/>
</dbReference>
<protein>
    <submittedName>
        <fullName evidence="3">Uncharacterized protein</fullName>
    </submittedName>
</protein>
<proteinExistence type="predicted"/>
<accession>A0A8B0SUI8</accession>
<feature type="chain" id="PRO_5032662350" evidence="1">
    <location>
        <begin position="20"/>
        <end position="70"/>
    </location>
</feature>
<reference evidence="2 4" key="1">
    <citation type="submission" date="2021-03" db="EMBL/GenBank/DDBJ databases">
        <title>Draft genome and methylome analysis of Thiotrix fructosivoruns ATCC 49748.</title>
        <authorList>
            <person name="Fomenkov A."/>
            <person name="Grabovich M.Y."/>
            <person name="Roberts R.J."/>
        </authorList>
    </citation>
    <scope>NUCLEOTIDE SEQUENCE [LARGE SCALE GENOMIC DNA]</scope>
    <source>
        <strain evidence="2 4">ATCC 49748</strain>
    </source>
</reference>
<evidence type="ECO:0000313" key="4">
    <source>
        <dbReference type="Proteomes" id="UP000664466"/>
    </source>
</evidence>
<sequence length="70" mass="7481">MFKFILSAALLMASSVASADTNTTAVTASAAKAIPIIIKNEQLDTTMCRLHFEDGTQKEVKCDSTNEKAS</sequence>
<reference evidence="3" key="2">
    <citation type="submission" date="2021-04" db="EMBL/GenBank/DDBJ databases">
        <title>Complete Genome and methylome analysis of Thiothrix fructosivorans ATCC 49748.</title>
        <authorList>
            <person name="Fomenkov A."/>
            <person name="Sun L."/>
            <person name="Vincze T."/>
            <person name="Grabovich M.Y."/>
            <person name="Roberts R.J."/>
        </authorList>
    </citation>
    <scope>NUCLEOTIDE SEQUENCE</scope>
    <source>
        <strain evidence="3">ATCC 49748</strain>
    </source>
</reference>
<organism evidence="3">
    <name type="scientific">Thiothrix fructosivorans</name>
    <dbReference type="NCBI Taxonomy" id="111770"/>
    <lineage>
        <taxon>Bacteria</taxon>
        <taxon>Pseudomonadati</taxon>
        <taxon>Pseudomonadota</taxon>
        <taxon>Gammaproteobacteria</taxon>
        <taxon>Thiotrichales</taxon>
        <taxon>Thiotrichaceae</taxon>
        <taxon>Thiothrix</taxon>
    </lineage>
</organism>
<gene>
    <name evidence="3" type="ORF">J1836_009875</name>
    <name evidence="2" type="ORF">J1836_14495</name>
</gene>
<keyword evidence="4" id="KW-1185">Reference proteome</keyword>
<feature type="signal peptide" evidence="1">
    <location>
        <begin position="1"/>
        <end position="19"/>
    </location>
</feature>